<comment type="caution">
    <text evidence="1">The sequence shown here is derived from an EMBL/GenBank/DDBJ whole genome shotgun (WGS) entry which is preliminary data.</text>
</comment>
<sequence length="815" mass="90803">MEEMHRVTMTLGIVPGPYFKELIVCQYKNLVRPTHGILLGQDPFDYHFPVLMAQMSLIFLTARFIYFLLRPFRQSIITAQILAGIFLGPSFLWYYIPAIMKLFPPGGRMILSVTAYLGVILHIFILGLRMDANLIRQSGACEVLIGLCAFAVPAIIGYLAFKTIVDIKDADEPVIKSIPSIVLINSMSAFPVITSVLSDLKILNSDLGRLAAKACMINDMSCFFMGQILFTRRFALGEGSYEAALQYVICFSSFVLTIVCILRPFIVRLTKYTRPGEAMEEFHFFCIMLVVFLCAFGSELVGQACFFGPFLFGLALPDGKPLSAGLEQRLQTISGGLLVPLFCAFGGLRMNLFAKGNGNSHDVVKLILAVTYTSKFIGVICPAVLCGVTYLDAFCLSLIMCCKGIIEIAIYVEWMDSKVVDVHSFNTLLTSLLIVTGFARPLVSCLYDPTKRYRTNSRRTIQGANYNMQMRVLVCIHNEDNVPMTIHLLKSCNPSRVSPVTVFVLHLMKLTASSAAILVPHYQGDTLKSDGNCSMHIFNAFERLEQQYKGTIAVQQFTAVAPYKSMHSDICTVAADKRTTIVIIPFHKQWSIDGKVGFVNRSIRIVNKNVMDWAPCSVGLLINRCQMDSNQSILSCDLSYSIALLFFGGDDDYEALAICGRMAGNPNVSLTVVLFKHDLCNYEVKKLECLIHHYAARDCRDRIHFKEFMVQNGEEITKVIRSLGDTFDLVIVGRHFDPRSPIASGLTEWSEVPELGLIGDMLSSSDFKFAVLVIVQQPLMTGLTELRTMNSSRSISSKVSSIFSSDEDRHTLVEK</sequence>
<keyword evidence="2" id="KW-1185">Reference proteome</keyword>
<gene>
    <name evidence="1" type="ORF">MANES_18G145323v8</name>
</gene>
<evidence type="ECO:0000313" key="1">
    <source>
        <dbReference type="EMBL" id="KAG8633876.1"/>
    </source>
</evidence>
<proteinExistence type="predicted"/>
<evidence type="ECO:0000313" key="2">
    <source>
        <dbReference type="Proteomes" id="UP000091857"/>
    </source>
</evidence>
<protein>
    <submittedName>
        <fullName evidence="1">Uncharacterized protein</fullName>
    </submittedName>
</protein>
<accession>A0ACB7G1S7</accession>
<name>A0ACB7G1S7_MANES</name>
<reference evidence="2" key="1">
    <citation type="journal article" date="2016" name="Nat. Biotechnol.">
        <title>Sequencing wild and cultivated cassava and related species reveals extensive interspecific hybridization and genetic diversity.</title>
        <authorList>
            <person name="Bredeson J.V."/>
            <person name="Lyons J.B."/>
            <person name="Prochnik S.E."/>
            <person name="Wu G.A."/>
            <person name="Ha C.M."/>
            <person name="Edsinger-Gonzales E."/>
            <person name="Grimwood J."/>
            <person name="Schmutz J."/>
            <person name="Rabbi I.Y."/>
            <person name="Egesi C."/>
            <person name="Nauluvula P."/>
            <person name="Lebot V."/>
            <person name="Ndunguru J."/>
            <person name="Mkamilo G."/>
            <person name="Bart R.S."/>
            <person name="Setter T.L."/>
            <person name="Gleadow R.M."/>
            <person name="Kulakow P."/>
            <person name="Ferguson M.E."/>
            <person name="Rounsley S."/>
            <person name="Rokhsar D.S."/>
        </authorList>
    </citation>
    <scope>NUCLEOTIDE SEQUENCE [LARGE SCALE GENOMIC DNA]</scope>
    <source>
        <strain evidence="2">cv. AM560-2</strain>
    </source>
</reference>
<dbReference type="EMBL" id="CM004404">
    <property type="protein sequence ID" value="KAG8633876.1"/>
    <property type="molecule type" value="Genomic_DNA"/>
</dbReference>
<organism evidence="1 2">
    <name type="scientific">Manihot esculenta</name>
    <name type="common">Cassava</name>
    <name type="synonym">Jatropha manihot</name>
    <dbReference type="NCBI Taxonomy" id="3983"/>
    <lineage>
        <taxon>Eukaryota</taxon>
        <taxon>Viridiplantae</taxon>
        <taxon>Streptophyta</taxon>
        <taxon>Embryophyta</taxon>
        <taxon>Tracheophyta</taxon>
        <taxon>Spermatophyta</taxon>
        <taxon>Magnoliopsida</taxon>
        <taxon>eudicotyledons</taxon>
        <taxon>Gunneridae</taxon>
        <taxon>Pentapetalae</taxon>
        <taxon>rosids</taxon>
        <taxon>fabids</taxon>
        <taxon>Malpighiales</taxon>
        <taxon>Euphorbiaceae</taxon>
        <taxon>Crotonoideae</taxon>
        <taxon>Manihoteae</taxon>
        <taxon>Manihot</taxon>
    </lineage>
</organism>
<dbReference type="Proteomes" id="UP000091857">
    <property type="component" value="Chromosome 18"/>
</dbReference>